<protein>
    <submittedName>
        <fullName evidence="1">Uncharacterized protein</fullName>
    </submittedName>
</protein>
<organism evidence="1 2">
    <name type="scientific">Rotaria socialis</name>
    <dbReference type="NCBI Taxonomy" id="392032"/>
    <lineage>
        <taxon>Eukaryota</taxon>
        <taxon>Metazoa</taxon>
        <taxon>Spiralia</taxon>
        <taxon>Gnathifera</taxon>
        <taxon>Rotifera</taxon>
        <taxon>Eurotatoria</taxon>
        <taxon>Bdelloidea</taxon>
        <taxon>Philodinida</taxon>
        <taxon>Philodinidae</taxon>
        <taxon>Rotaria</taxon>
    </lineage>
</organism>
<proteinExistence type="predicted"/>
<feature type="non-terminal residue" evidence="1">
    <location>
        <position position="1"/>
    </location>
</feature>
<evidence type="ECO:0000313" key="2">
    <source>
        <dbReference type="Proteomes" id="UP000663862"/>
    </source>
</evidence>
<dbReference type="AlphaFoldDB" id="A0A821G246"/>
<comment type="caution">
    <text evidence="1">The sequence shown here is derived from an EMBL/GenBank/DDBJ whole genome shotgun (WGS) entry which is preliminary data.</text>
</comment>
<accession>A0A821G246</accession>
<reference evidence="1" key="1">
    <citation type="submission" date="2021-02" db="EMBL/GenBank/DDBJ databases">
        <authorList>
            <person name="Nowell W R."/>
        </authorList>
    </citation>
    <scope>NUCLEOTIDE SEQUENCE</scope>
</reference>
<gene>
    <name evidence="1" type="ORF">TSG867_LOCUS31284</name>
</gene>
<dbReference type="Proteomes" id="UP000663862">
    <property type="component" value="Unassembled WGS sequence"/>
</dbReference>
<name>A0A821G246_9BILA</name>
<sequence length="480" mass="54362">ATPKLLTETIKRSISGEISTQAKKAMANHETSKDKCQYVSAATTVVSTNMSNDAIPEISDEELLEMALMFEKAAAAATAINCQYSKKNYYLETSILIYSFTNSSTSHSDTIQYLLFNEMDDYQPKCLRVNRYSGSCEIPGVKIQFEERYSTIHDLYCDIWREIFEYFEITDLFITFASVTIAADQVLFNDNNRFFLRGLTLGVDIKDLPKHIPLNSIISFTLHDTFCLNIIEHCIELRSLKLIGVIQWVTDIVRNIPQTNTKLNQLTVITPTIRSLPELLTTVLSVSSLRRLEIHTDELIKSFPVSTLLAAQSEIKQFIIDSGSTVDWNDLSSSLPAFGCIRLLSIGLIDRCQKSISSFIFQKIHTLSLGLLEVSFNWIIQLVAKMPCLAKLKLSGLVDSDGFVVNQRWICLLESSLTLLRIFVNLSLEQSEESYHCEKIQAPLRALSSSLICDCNDNDCNLYNGNVRQWWYLTGMITKH</sequence>
<dbReference type="EMBL" id="CAJOBQ010005647">
    <property type="protein sequence ID" value="CAF4659837.1"/>
    <property type="molecule type" value="Genomic_DNA"/>
</dbReference>
<evidence type="ECO:0000313" key="1">
    <source>
        <dbReference type="EMBL" id="CAF4659837.1"/>
    </source>
</evidence>